<dbReference type="STRING" id="1267423.SAMN05216290_3435"/>
<proteinExistence type="predicted"/>
<evidence type="ECO:0000313" key="3">
    <source>
        <dbReference type="Proteomes" id="UP000199437"/>
    </source>
</evidence>
<accession>A0A1I0RCT4</accession>
<feature type="domain" description="DUF8202" evidence="1">
    <location>
        <begin position="1113"/>
        <end position="1303"/>
    </location>
</feature>
<dbReference type="Proteomes" id="UP000199437">
    <property type="component" value="Unassembled WGS sequence"/>
</dbReference>
<keyword evidence="3" id="KW-1185">Reference proteome</keyword>
<gene>
    <name evidence="2" type="ORF">SAMN05216290_3435</name>
</gene>
<evidence type="ECO:0000313" key="2">
    <source>
        <dbReference type="EMBL" id="SEW38538.1"/>
    </source>
</evidence>
<sequence length="1518" mass="162162">TAEMPFTSLSQARSVPYSGRYYFDLGSGVFQADVDASEGGGWVLVAQYVHQGGTNPALTVLGVGNDFPVTSTSALGIDESANSDKWGHAGNAALNQFSGDFEVRFYGEINAHSRKIHFKTPLGTSYLKTGTGSFSGINSSNTLLTGHTANLPVGATNFFVNEGDFALTSFPFYTAGNYHWGVRAMNRWEVDDYNNGSSNHTIHRVWVRSTVIEQCSGVDTDGDGTPNHLDLDSDDDGCSDAFEAGVATDTTTDYQFAATPDVNGNGLNDDVEDGTSGNVVYAHTSTYAAYALNDDFKLCVDTDGDSVADIYDIDDDNDGTPDNAECYDSSTVLDWSENAWAPGAMSNTYTVLGNTFDFTITDLSGAMLGAPPAPYDLPLSGPNYQGGFDSIDDQLVIAADINTLGTSNIITTAIDMGVSGIGLDNVSFKLFDIDGNTATNKVYEEQYTIRGYLNGVEVAPALIGNSGYQIISGNVINGLIEAPTTGASSGNGTVGVYFTQAIDRVEIDFGIAPGGDINGSRPGFGIYDIVFFSDCDKDGDGTPNHLDLDSDGDGCSDAYEAGATTDLSTDYQFAATPDANGNGLNDNVENGNSDQINYTSTYGNFALYAALKACEDYDGDSVFNGIDLDDDNDGVLDTDEGSDCILTYSFSGTLDGSRDRGAANNDQNRDFVFGDNYAFNLDFDCEIGIEISTTFGDAIGGRTGVVTVDGTAKSFHTGVNEFKAITHVPSISDSYSVQVSGADVSMTQMTVTDAFGNVLVQFDFGTSGSPIAGGYIGVDETLTSGNVTVSPMTVDTDGDGAFNLLDLDSDGDGCSDAYEGGSTEDLSTDFQYPATPDVNDNGLNDAVEDGTTGNINYTLTYDEYALNDELQLCDCQFLWLKADAGTLNGASAATDGQAVNTWQDQTAWRTNDATDVNLASPTFRNNGSDYINYNSVVEFDGVNDGLDFGGDYIFAERSGMTWLTVVMPDVTAATKDAQFIYDFGVITGAGYGFTYSSSNSRSYTPTAHGGAYVNTAHGRSNQVTLTRMFVEYGGLQTITYNASGTPESSLSNSLSTLSAAEIGENPVHTSGAGPFTIGRQSKSAALTSNDGRFFQGKIAEIIGFCNPLTPSQLSRFESYLAVKWGITKDNSDGGEYGDYVDHDGTVVWDASEYAAHHYNVAGIGRDDAISLNQKQSKSVNADAILSIGLDANTDGLESSNADNTSTFSSDKSYMLWGHDNEPFGDRHIKEFDPLQVNSRLNREWRATKTGDIGTVTLEFDVTSLPGPTGVGTNDESQIVLLLDADGDFRAGATVVTQSYIVASDGIVKFSANIPDGAYFTLASSEEEALPITLVDFEVRQTEDGAVELYWTTASEVNNSHFVIERSTNGYGFSEIGFKTGAVNSTELVEYQYFDLQPPAGKAYYRLKQVDINGAYEYSPVRTINIKGEGLFNVVVYPNPVHSGQDLLLEFNGSRIEGRAELEVFGVNSTSVYKSTFEFNEGDNKNVVVPTNGFSQGLYIVAVSWNNGSKRIFKRVVVH</sequence>
<reference evidence="3" key="1">
    <citation type="submission" date="2016-10" db="EMBL/GenBank/DDBJ databases">
        <authorList>
            <person name="Varghese N."/>
            <person name="Submissions S."/>
        </authorList>
    </citation>
    <scope>NUCLEOTIDE SEQUENCE [LARGE SCALE GENOMIC DNA]</scope>
    <source>
        <strain evidence="3">CGMCC 1.12402</strain>
    </source>
</reference>
<dbReference type="EMBL" id="FOIR01000003">
    <property type="protein sequence ID" value="SEW38538.1"/>
    <property type="molecule type" value="Genomic_DNA"/>
</dbReference>
<feature type="non-terminal residue" evidence="2">
    <location>
        <position position="1"/>
    </location>
</feature>
<dbReference type="Pfam" id="PF26628">
    <property type="entry name" value="DUF8202"/>
    <property type="match status" value="1"/>
</dbReference>
<protein>
    <recommendedName>
        <fullName evidence="1">DUF8202 domain-containing protein</fullName>
    </recommendedName>
</protein>
<dbReference type="InterPro" id="IPR058515">
    <property type="entry name" value="DUF8202"/>
</dbReference>
<name>A0A1I0RCT4_9BACT</name>
<evidence type="ECO:0000259" key="1">
    <source>
        <dbReference type="Pfam" id="PF26628"/>
    </source>
</evidence>
<organism evidence="2 3">
    <name type="scientific">Roseivirga pacifica</name>
    <dbReference type="NCBI Taxonomy" id="1267423"/>
    <lineage>
        <taxon>Bacteria</taxon>
        <taxon>Pseudomonadati</taxon>
        <taxon>Bacteroidota</taxon>
        <taxon>Cytophagia</taxon>
        <taxon>Cytophagales</taxon>
        <taxon>Roseivirgaceae</taxon>
        <taxon>Roseivirga</taxon>
    </lineage>
</organism>